<proteinExistence type="predicted"/>
<sequence length="232" mass="26470">MEFWIVQDQDRLLLPVTPYPGVEDSQNNTTVELNEVGTVNIAGKKGLRKVSIDSFFPAQLYPFVASTEINTDPYYYYNKIKAWKDAGLPVRVIMTETPHNFECLIDTFNVNEADGSNSLYYTLSMSEYIRLEMKEAPKPKKPVKRVKGAADKVNTDKNSPQYGLTPLEVIAIGQSIPEDLKTTAEIDAYCDARRKELIDRKKNPQKYPPKKMKGVEELRKEREAEMAKKGLR</sequence>
<dbReference type="EMBL" id="CAIJCS010000019">
    <property type="protein sequence ID" value="CAC9931668.1"/>
    <property type="molecule type" value="Genomic_DNA"/>
</dbReference>
<dbReference type="Proteomes" id="UP000586454">
    <property type="component" value="Unassembled WGS sequence"/>
</dbReference>
<gene>
    <name evidence="2" type="ORF">PEPNEM18_01035</name>
</gene>
<protein>
    <submittedName>
        <fullName evidence="2">Uncharacterized protein</fullName>
    </submittedName>
</protein>
<organism evidence="2 3">
    <name type="scientific">Aedoeadaptatus nemausensis</name>
    <dbReference type="NCBI Taxonomy" id="2582829"/>
    <lineage>
        <taxon>Bacteria</taxon>
        <taxon>Bacillati</taxon>
        <taxon>Bacillota</taxon>
        <taxon>Tissierellia</taxon>
        <taxon>Tissierellales</taxon>
        <taxon>Peptoniphilaceae</taxon>
        <taxon>Aedoeadaptatus</taxon>
    </lineage>
</organism>
<reference evidence="2 3" key="1">
    <citation type="submission" date="2020-06" db="EMBL/GenBank/DDBJ databases">
        <authorList>
            <person name="Criscuolo A."/>
        </authorList>
    </citation>
    <scope>NUCLEOTIDE SEQUENCE [LARGE SCALE GENOMIC DNA]</scope>
    <source>
        <strain evidence="2">1804121828</strain>
    </source>
</reference>
<feature type="compositionally biased region" description="Basic and acidic residues" evidence="1">
    <location>
        <begin position="213"/>
        <end position="232"/>
    </location>
</feature>
<dbReference type="AlphaFoldDB" id="A0A6V6Y3Z8"/>
<evidence type="ECO:0000313" key="3">
    <source>
        <dbReference type="Proteomes" id="UP000586454"/>
    </source>
</evidence>
<evidence type="ECO:0000256" key="1">
    <source>
        <dbReference type="SAM" id="MobiDB-lite"/>
    </source>
</evidence>
<dbReference type="RefSeq" id="WP_180499951.1">
    <property type="nucleotide sequence ID" value="NZ_CAIJCS010000019.1"/>
</dbReference>
<name>A0A6V6Y3Z8_9FIRM</name>
<comment type="caution">
    <text evidence="2">The sequence shown here is derived from an EMBL/GenBank/DDBJ whole genome shotgun (WGS) entry which is preliminary data.</text>
</comment>
<feature type="region of interest" description="Disordered" evidence="1">
    <location>
        <begin position="198"/>
        <end position="232"/>
    </location>
</feature>
<accession>A0A6V6Y3Z8</accession>
<evidence type="ECO:0000313" key="2">
    <source>
        <dbReference type="EMBL" id="CAC9931668.1"/>
    </source>
</evidence>
<keyword evidence="3" id="KW-1185">Reference proteome</keyword>